<dbReference type="Proteomes" id="UP000694396">
    <property type="component" value="Unplaced"/>
</dbReference>
<feature type="signal peptide" evidence="4">
    <location>
        <begin position="1"/>
        <end position="22"/>
    </location>
</feature>
<dbReference type="InterPro" id="IPR001811">
    <property type="entry name" value="Chemokine_IL8-like_dom"/>
</dbReference>
<dbReference type="InterPro" id="IPR036048">
    <property type="entry name" value="Interleukin_8-like_sf"/>
</dbReference>
<keyword evidence="3 4" id="KW-0732">Signal</keyword>
<dbReference type="GO" id="GO:0030335">
    <property type="term" value="P:positive regulation of cell migration"/>
    <property type="evidence" value="ECO:0007669"/>
    <property type="project" value="TreeGrafter"/>
</dbReference>
<dbReference type="GO" id="GO:0070098">
    <property type="term" value="P:chemokine-mediated signaling pathway"/>
    <property type="evidence" value="ECO:0007669"/>
    <property type="project" value="TreeGrafter"/>
</dbReference>
<dbReference type="GO" id="GO:0048020">
    <property type="term" value="F:CCR chemokine receptor binding"/>
    <property type="evidence" value="ECO:0007669"/>
    <property type="project" value="TreeGrafter"/>
</dbReference>
<dbReference type="GO" id="GO:0008009">
    <property type="term" value="F:chemokine activity"/>
    <property type="evidence" value="ECO:0007669"/>
    <property type="project" value="InterPro"/>
</dbReference>
<dbReference type="Pfam" id="PF00048">
    <property type="entry name" value="IL8"/>
    <property type="match status" value="1"/>
</dbReference>
<dbReference type="PANTHER" id="PTHR12015">
    <property type="entry name" value="SMALL INDUCIBLE CYTOKINE A"/>
    <property type="match status" value="1"/>
</dbReference>
<evidence type="ECO:0000256" key="1">
    <source>
        <dbReference type="ARBA" id="ARBA00022500"/>
    </source>
</evidence>
<evidence type="ECO:0000259" key="5">
    <source>
        <dbReference type="SMART" id="SM00199"/>
    </source>
</evidence>
<dbReference type="SUPFAM" id="SSF54117">
    <property type="entry name" value="Interleukin 8-like chemokines"/>
    <property type="match status" value="1"/>
</dbReference>
<dbReference type="GO" id="GO:0061844">
    <property type="term" value="P:antimicrobial humoral immune response mediated by antimicrobial peptide"/>
    <property type="evidence" value="ECO:0007669"/>
    <property type="project" value="TreeGrafter"/>
</dbReference>
<evidence type="ECO:0000256" key="2">
    <source>
        <dbReference type="ARBA" id="ARBA00022514"/>
    </source>
</evidence>
<dbReference type="Ensembl" id="ENSCRFT00000007793.1">
    <property type="protein sequence ID" value="ENSCRFP00000007524.1"/>
    <property type="gene ID" value="ENSCRFG00000005935.1"/>
</dbReference>
<evidence type="ECO:0000256" key="4">
    <source>
        <dbReference type="SAM" id="SignalP"/>
    </source>
</evidence>
<keyword evidence="2" id="KW-0202">Cytokine</keyword>
<dbReference type="SMART" id="SM00199">
    <property type="entry name" value="SCY"/>
    <property type="match status" value="1"/>
</dbReference>
<dbReference type="CDD" id="cd00272">
    <property type="entry name" value="Chemokine_CC"/>
    <property type="match status" value="1"/>
</dbReference>
<evidence type="ECO:0000313" key="7">
    <source>
        <dbReference type="Proteomes" id="UP000694396"/>
    </source>
</evidence>
<evidence type="ECO:0000313" key="6">
    <source>
        <dbReference type="Ensembl" id="ENSCRFP00000007524.1"/>
    </source>
</evidence>
<dbReference type="GO" id="GO:0048245">
    <property type="term" value="P:eosinophil chemotaxis"/>
    <property type="evidence" value="ECO:0007669"/>
    <property type="project" value="TreeGrafter"/>
</dbReference>
<dbReference type="InterPro" id="IPR039809">
    <property type="entry name" value="Chemokine_b/g/d"/>
</dbReference>
<feature type="domain" description="Chemokine interleukin-8-like" evidence="5">
    <location>
        <begin position="28"/>
        <end position="86"/>
    </location>
</feature>
<proteinExistence type="predicted"/>
<dbReference type="GO" id="GO:0005615">
    <property type="term" value="C:extracellular space"/>
    <property type="evidence" value="ECO:0007669"/>
    <property type="project" value="UniProtKB-KW"/>
</dbReference>
<organism evidence="6 7">
    <name type="scientific">Cyanoderma ruficeps</name>
    <name type="common">rufous-capped babbler</name>
    <dbReference type="NCBI Taxonomy" id="181631"/>
    <lineage>
        <taxon>Eukaryota</taxon>
        <taxon>Metazoa</taxon>
        <taxon>Chordata</taxon>
        <taxon>Craniata</taxon>
        <taxon>Vertebrata</taxon>
        <taxon>Euteleostomi</taxon>
        <taxon>Archelosauria</taxon>
        <taxon>Archosauria</taxon>
        <taxon>Dinosauria</taxon>
        <taxon>Saurischia</taxon>
        <taxon>Theropoda</taxon>
        <taxon>Coelurosauria</taxon>
        <taxon>Aves</taxon>
        <taxon>Neognathae</taxon>
        <taxon>Neoaves</taxon>
        <taxon>Telluraves</taxon>
        <taxon>Australaves</taxon>
        <taxon>Passeriformes</taxon>
        <taxon>Sylvioidea</taxon>
        <taxon>Timaliidae</taxon>
        <taxon>Cyanoderma</taxon>
    </lineage>
</organism>
<reference evidence="6" key="1">
    <citation type="submission" date="2025-08" db="UniProtKB">
        <authorList>
            <consortium name="Ensembl"/>
        </authorList>
    </citation>
    <scope>IDENTIFICATION</scope>
</reference>
<dbReference type="PANTHER" id="PTHR12015:SF103">
    <property type="entry name" value="C-C MOTIF CHEMOKINE 4-RELATED"/>
    <property type="match status" value="1"/>
</dbReference>
<feature type="chain" id="PRO_5034816190" description="Chemokine interleukin-8-like domain-containing protein" evidence="4">
    <location>
        <begin position="23"/>
        <end position="91"/>
    </location>
</feature>
<protein>
    <recommendedName>
        <fullName evidence="5">Chemokine interleukin-8-like domain-containing protein</fullName>
    </recommendedName>
</protein>
<keyword evidence="7" id="KW-1185">Reference proteome</keyword>
<dbReference type="AlphaFoldDB" id="A0A8C3QKJ4"/>
<accession>A0A8C3QKJ4</accession>
<dbReference type="Gene3D" id="2.40.50.40">
    <property type="match status" value="1"/>
</dbReference>
<name>A0A8C3QKJ4_9PASS</name>
<sequence length="91" mass="10146">MRVPAAALALLLLVAICSPAQADLRVSRNLCCPRTISRPFPRRAILSVYRTSSSCPIEAVVLVTRKGLNVCADPKAHWVQKYLEDFEFVDF</sequence>
<keyword evidence="1" id="KW-0145">Chemotaxis</keyword>
<evidence type="ECO:0000256" key="3">
    <source>
        <dbReference type="ARBA" id="ARBA00022729"/>
    </source>
</evidence>
<dbReference type="GO" id="GO:0006954">
    <property type="term" value="P:inflammatory response"/>
    <property type="evidence" value="ECO:0007669"/>
    <property type="project" value="TreeGrafter"/>
</dbReference>
<reference evidence="6" key="2">
    <citation type="submission" date="2025-09" db="UniProtKB">
        <authorList>
            <consortium name="Ensembl"/>
        </authorList>
    </citation>
    <scope>IDENTIFICATION</scope>
</reference>